<feature type="region of interest" description="Disordered" evidence="1">
    <location>
        <begin position="121"/>
        <end position="247"/>
    </location>
</feature>
<feature type="region of interest" description="Disordered" evidence="1">
    <location>
        <begin position="1"/>
        <end position="108"/>
    </location>
</feature>
<sequence>MSGSQEEVLKVSQKLLLTPEGTAEDGDVSSPHRQEATKSVPSVPTTPLPVPLPTTPLPATPTRRSARKTHTDTLETISEDKVVVSEGRARTPSKDTPSKATRTRKLSATEALETIAENAVLTITEDTHTPATPRRSSRKKCVSPLVSAVLATPKSRRRSSSESHNEETTQPKSLRRTRRLSGDLEKLTPQKRASRMKGEQSDTPAKGAVMEGTAEKEGGSVARRTRRQSLSHSEGSVVEGERGRQGSVTSFAESMSMSMSPLTIQLTRLSPCQASPARSTPVTSIKGETNNNNNNNHNHF</sequence>
<proteinExistence type="predicted"/>
<dbReference type="OrthoDB" id="10678264at2759"/>
<evidence type="ECO:0000256" key="1">
    <source>
        <dbReference type="SAM" id="MobiDB-lite"/>
    </source>
</evidence>
<comment type="caution">
    <text evidence="2">The sequence shown here is derived from an EMBL/GenBank/DDBJ whole genome shotgun (WGS) entry which is preliminary data.</text>
</comment>
<name>A0A8J4YY06_CHIOP</name>
<evidence type="ECO:0000313" key="3">
    <source>
        <dbReference type="Proteomes" id="UP000770661"/>
    </source>
</evidence>
<reference evidence="2" key="1">
    <citation type="submission" date="2020-07" db="EMBL/GenBank/DDBJ databases">
        <title>The High-quality genome of the commercially important snow crab, Chionoecetes opilio.</title>
        <authorList>
            <person name="Jeong J.-H."/>
            <person name="Ryu S."/>
        </authorList>
    </citation>
    <scope>NUCLEOTIDE SEQUENCE</scope>
    <source>
        <strain evidence="2">MADBK_172401_WGS</strain>
        <tissue evidence="2">Digestive gland</tissue>
    </source>
</reference>
<accession>A0A8J4YY06</accession>
<keyword evidence="3" id="KW-1185">Reference proteome</keyword>
<feature type="compositionally biased region" description="Polar residues" evidence="1">
    <location>
        <begin position="272"/>
        <end position="289"/>
    </location>
</feature>
<feature type="compositionally biased region" description="Pro residues" evidence="1">
    <location>
        <begin position="44"/>
        <end position="59"/>
    </location>
</feature>
<dbReference type="EMBL" id="JACEEZ010002650">
    <property type="protein sequence ID" value="KAG0728090.1"/>
    <property type="molecule type" value="Genomic_DNA"/>
</dbReference>
<organism evidence="2 3">
    <name type="scientific">Chionoecetes opilio</name>
    <name type="common">Atlantic snow crab</name>
    <name type="synonym">Cancer opilio</name>
    <dbReference type="NCBI Taxonomy" id="41210"/>
    <lineage>
        <taxon>Eukaryota</taxon>
        <taxon>Metazoa</taxon>
        <taxon>Ecdysozoa</taxon>
        <taxon>Arthropoda</taxon>
        <taxon>Crustacea</taxon>
        <taxon>Multicrustacea</taxon>
        <taxon>Malacostraca</taxon>
        <taxon>Eumalacostraca</taxon>
        <taxon>Eucarida</taxon>
        <taxon>Decapoda</taxon>
        <taxon>Pleocyemata</taxon>
        <taxon>Brachyura</taxon>
        <taxon>Eubrachyura</taxon>
        <taxon>Majoidea</taxon>
        <taxon>Majidae</taxon>
        <taxon>Chionoecetes</taxon>
    </lineage>
</organism>
<protein>
    <submittedName>
        <fullName evidence="2">Uncharacterized protein</fullName>
    </submittedName>
</protein>
<evidence type="ECO:0000313" key="2">
    <source>
        <dbReference type="EMBL" id="KAG0728090.1"/>
    </source>
</evidence>
<feature type="compositionally biased region" description="Basic and acidic residues" evidence="1">
    <location>
        <begin position="69"/>
        <end position="97"/>
    </location>
</feature>
<dbReference type="AlphaFoldDB" id="A0A8J4YY06"/>
<feature type="compositionally biased region" description="Low complexity" evidence="1">
    <location>
        <begin position="290"/>
        <end position="300"/>
    </location>
</feature>
<feature type="region of interest" description="Disordered" evidence="1">
    <location>
        <begin position="272"/>
        <end position="300"/>
    </location>
</feature>
<gene>
    <name evidence="2" type="ORF">GWK47_033212</name>
</gene>
<feature type="compositionally biased region" description="Basic and acidic residues" evidence="1">
    <location>
        <begin position="159"/>
        <end position="169"/>
    </location>
</feature>
<dbReference type="Proteomes" id="UP000770661">
    <property type="component" value="Unassembled WGS sequence"/>
</dbReference>